<evidence type="ECO:0000313" key="6">
    <source>
        <dbReference type="Proteomes" id="UP001597357"/>
    </source>
</evidence>
<dbReference type="EMBL" id="JBHULZ010000041">
    <property type="protein sequence ID" value="MFD2698048.1"/>
    <property type="molecule type" value="Genomic_DNA"/>
</dbReference>
<dbReference type="Gene3D" id="3.40.50.300">
    <property type="entry name" value="P-loop containing nucleotide triphosphate hydrolases"/>
    <property type="match status" value="1"/>
</dbReference>
<evidence type="ECO:0000256" key="2">
    <source>
        <dbReference type="ARBA" id="ARBA00022741"/>
    </source>
</evidence>
<dbReference type="InterPro" id="IPR050093">
    <property type="entry name" value="ABC_SmlMolc_Importer"/>
</dbReference>
<keyword evidence="2" id="KW-0547">Nucleotide-binding</keyword>
<evidence type="ECO:0000313" key="5">
    <source>
        <dbReference type="EMBL" id="MFD2698048.1"/>
    </source>
</evidence>
<keyword evidence="6" id="KW-1185">Reference proteome</keyword>
<dbReference type="InterPro" id="IPR017871">
    <property type="entry name" value="ABC_transporter-like_CS"/>
</dbReference>
<evidence type="ECO:0000256" key="1">
    <source>
        <dbReference type="ARBA" id="ARBA00022448"/>
    </source>
</evidence>
<gene>
    <name evidence="5" type="ORF">ACFSQ0_08600</name>
</gene>
<dbReference type="PROSITE" id="PS00211">
    <property type="entry name" value="ABC_TRANSPORTER_1"/>
    <property type="match status" value="1"/>
</dbReference>
<accession>A0ABW5SEW3</accession>
<keyword evidence="1" id="KW-0813">Transport</keyword>
<dbReference type="SMART" id="SM00382">
    <property type="entry name" value="AAA"/>
    <property type="match status" value="1"/>
</dbReference>
<comment type="caution">
    <text evidence="5">The sequence shown here is derived from an EMBL/GenBank/DDBJ whole genome shotgun (WGS) entry which is preliminary data.</text>
</comment>
<dbReference type="Proteomes" id="UP001597357">
    <property type="component" value="Unassembled WGS sequence"/>
</dbReference>
<proteinExistence type="predicted"/>
<dbReference type="PANTHER" id="PTHR42781">
    <property type="entry name" value="SPERMIDINE/PUTRESCINE IMPORT ATP-BINDING PROTEIN POTA"/>
    <property type="match status" value="1"/>
</dbReference>
<keyword evidence="3 5" id="KW-0067">ATP-binding</keyword>
<dbReference type="RefSeq" id="WP_379046968.1">
    <property type="nucleotide sequence ID" value="NZ_JBHULZ010000041.1"/>
</dbReference>
<evidence type="ECO:0000259" key="4">
    <source>
        <dbReference type="PROSITE" id="PS50893"/>
    </source>
</evidence>
<evidence type="ECO:0000256" key="3">
    <source>
        <dbReference type="ARBA" id="ARBA00022840"/>
    </source>
</evidence>
<reference evidence="6" key="1">
    <citation type="journal article" date="2019" name="Int. J. Syst. Evol. Microbiol.">
        <title>The Global Catalogue of Microorganisms (GCM) 10K type strain sequencing project: providing services to taxonomists for standard genome sequencing and annotation.</title>
        <authorList>
            <consortium name="The Broad Institute Genomics Platform"/>
            <consortium name="The Broad Institute Genome Sequencing Center for Infectious Disease"/>
            <person name="Wu L."/>
            <person name="Ma J."/>
        </authorList>
    </citation>
    <scope>NUCLEOTIDE SEQUENCE [LARGE SCALE GENOMIC DNA]</scope>
    <source>
        <strain evidence="6">KCTC 42255</strain>
    </source>
</reference>
<feature type="domain" description="ABC transporter" evidence="4">
    <location>
        <begin position="2"/>
        <end position="234"/>
    </location>
</feature>
<protein>
    <submittedName>
        <fullName evidence="5">ABC transporter ATP-binding protein</fullName>
    </submittedName>
</protein>
<dbReference type="SUPFAM" id="SSF52540">
    <property type="entry name" value="P-loop containing nucleoside triphosphate hydrolases"/>
    <property type="match status" value="1"/>
</dbReference>
<dbReference type="PANTHER" id="PTHR42781:SF4">
    <property type="entry name" value="SPERMIDINE_PUTRESCINE IMPORT ATP-BINDING PROTEIN POTA"/>
    <property type="match status" value="1"/>
</dbReference>
<dbReference type="GO" id="GO:0005524">
    <property type="term" value="F:ATP binding"/>
    <property type="evidence" value="ECO:0007669"/>
    <property type="project" value="UniProtKB-KW"/>
</dbReference>
<dbReference type="InterPro" id="IPR027417">
    <property type="entry name" value="P-loop_NTPase"/>
</dbReference>
<dbReference type="InterPro" id="IPR003439">
    <property type="entry name" value="ABC_transporter-like_ATP-bd"/>
</dbReference>
<sequence>MLQIQQISYLHRGNLGVQNISFSLQANQHLAIIGPSGCGKSTLLKCIYGLFDLHQGSIHFKAERVLGPAYNLVPGHPQMKYLAQYDNVMPYTSVSENIKEHLSRQHPEENERRCLELLRVIGLEEFAHTQVKNLSGGQRQRVALAQVLAKAPQLLLLDEPFNFIDNFKKNTLRRSIFNYLKKEKIACIFATHDRDDMLAFADEVLVLEKGKTIAQGNPKTLFENPKSKAVAALFYEVNELPASWFNEALKGSFLVYPFELEWHRQKQKNGVAVQVEQSFYQGTHFLNQARYQDEIIFFETPKQLQTGEKGWLELKDDLLESRLI</sequence>
<dbReference type="Pfam" id="PF00005">
    <property type="entry name" value="ABC_tran"/>
    <property type="match status" value="1"/>
</dbReference>
<organism evidence="5 6">
    <name type="scientific">Mesonia sediminis</name>
    <dbReference type="NCBI Taxonomy" id="1703946"/>
    <lineage>
        <taxon>Bacteria</taxon>
        <taxon>Pseudomonadati</taxon>
        <taxon>Bacteroidota</taxon>
        <taxon>Flavobacteriia</taxon>
        <taxon>Flavobacteriales</taxon>
        <taxon>Flavobacteriaceae</taxon>
        <taxon>Mesonia</taxon>
    </lineage>
</organism>
<dbReference type="InterPro" id="IPR003593">
    <property type="entry name" value="AAA+_ATPase"/>
</dbReference>
<dbReference type="PROSITE" id="PS50893">
    <property type="entry name" value="ABC_TRANSPORTER_2"/>
    <property type="match status" value="1"/>
</dbReference>
<name>A0ABW5SEW3_9FLAO</name>